<feature type="transmembrane region" description="Helical" evidence="7">
    <location>
        <begin position="225"/>
        <end position="242"/>
    </location>
</feature>
<dbReference type="PANTHER" id="PTHR30250">
    <property type="entry name" value="PST FAMILY PREDICTED COLANIC ACID TRANSPORTER"/>
    <property type="match status" value="1"/>
</dbReference>
<accession>C9Y8B9</accession>
<feature type="transmembrane region" description="Helical" evidence="7">
    <location>
        <begin position="109"/>
        <end position="129"/>
    </location>
</feature>
<evidence type="ECO:0000256" key="4">
    <source>
        <dbReference type="ARBA" id="ARBA00022692"/>
    </source>
</evidence>
<feature type="transmembrane region" description="Helical" evidence="7">
    <location>
        <begin position="378"/>
        <end position="396"/>
    </location>
</feature>
<evidence type="ECO:0000256" key="2">
    <source>
        <dbReference type="ARBA" id="ARBA00007430"/>
    </source>
</evidence>
<dbReference type="Pfam" id="PF13440">
    <property type="entry name" value="Polysacc_synt_3"/>
    <property type="match status" value="1"/>
</dbReference>
<feature type="transmembrane region" description="Helical" evidence="7">
    <location>
        <begin position="248"/>
        <end position="266"/>
    </location>
</feature>
<evidence type="ECO:0000256" key="3">
    <source>
        <dbReference type="ARBA" id="ARBA00022475"/>
    </source>
</evidence>
<feature type="transmembrane region" description="Helical" evidence="7">
    <location>
        <begin position="141"/>
        <end position="162"/>
    </location>
</feature>
<dbReference type="GO" id="GO:0005886">
    <property type="term" value="C:plasma membrane"/>
    <property type="evidence" value="ECO:0007669"/>
    <property type="project" value="UniProtKB-SubCell"/>
</dbReference>
<feature type="transmembrane region" description="Helical" evidence="7">
    <location>
        <begin position="168"/>
        <end position="195"/>
    </location>
</feature>
<dbReference type="AlphaFoldDB" id="C9Y8B9"/>
<keyword evidence="4 7" id="KW-0812">Transmembrane</keyword>
<comment type="similarity">
    <text evidence="2">Belongs to the polysaccharide synthase family.</text>
</comment>
<protein>
    <recommendedName>
        <fullName evidence="9">Polysaccharide biosynthesis protein</fullName>
    </recommendedName>
</protein>
<organism evidence="8">
    <name type="scientific">Curvibacter symbiont subsp. Hydra magnipapillata</name>
    <dbReference type="NCBI Taxonomy" id="667019"/>
    <lineage>
        <taxon>Bacteria</taxon>
        <taxon>Pseudomonadati</taxon>
        <taxon>Pseudomonadota</taxon>
        <taxon>Betaproteobacteria</taxon>
        <taxon>Burkholderiales</taxon>
        <taxon>Comamonadaceae</taxon>
        <taxon>Curvibacter</taxon>
    </lineage>
</organism>
<evidence type="ECO:0000256" key="1">
    <source>
        <dbReference type="ARBA" id="ARBA00004651"/>
    </source>
</evidence>
<sequence>MIIRSIGLMTVINILKGAVSLLLSFYVAKAVSPAEFGLIAFAIPLAALITLLTDLGIANAIVRERSLSKAQSGSALVMMLAFGLVGGGTLALLATPIQWASGLPGVHDVVLGFAVVACFSVWATCPRALVERELQYSTISAVELTALLAGTGGFFFALHAGWGVFALVAFHVILQCIRSLVFLWCARGLFTWVLVPRGIKPLLQTGGWIFASNLLSYASRNLDRFIIAANLGAAAVGLYGFAYQFMTVPLVLLAWPASGVLMSTLSRLNDDIESKKKVVEGFLAITAAAVFPMMASIAFLSSYPLQSFLSDKWLGVDHYIALLAPLGAAQALAVYASATLVADGRMVLNFRLSLLNGLIIPIGFLVSAPFGLSVSVSSYLLLNSIVCGLMIYYMCSTTNISARNFIELLLPGILATIVVVLVNLMPIRSTDSAKTDWVILTSASVFGVFVSIIIFRARLISHYVVLKSLRLAKANAAS</sequence>
<evidence type="ECO:0008006" key="9">
    <source>
        <dbReference type="Google" id="ProtNLM"/>
    </source>
</evidence>
<reference evidence="8" key="1">
    <citation type="journal article" date="2010" name="Nature">
        <title>The dynamic genome of Hydra.</title>
        <authorList>
            <person name="Chapman J.A."/>
            <person name="Kirkness E.F."/>
            <person name="Simakov O."/>
            <person name="Hampson S.E."/>
            <person name="Mitros T."/>
            <person name="Weinmaier T."/>
            <person name="Rattei T."/>
            <person name="Balasubramanian P.G."/>
            <person name="Borman J."/>
            <person name="Busam D."/>
            <person name="Disbennett K."/>
            <person name="Pfannkoch C."/>
            <person name="Sumin N."/>
            <person name="Sutton G."/>
            <person name="Viswanathan L."/>
            <person name="Walenz B."/>
            <person name="Goodstein D.M."/>
            <person name="Hellsten U."/>
            <person name="Kawashima T."/>
            <person name="Prochnik S.E."/>
            <person name="Putnam N.H."/>
            <person name="Shu S."/>
            <person name="Blumberg B."/>
            <person name="Dana C.E."/>
            <person name="Gee L."/>
            <person name="Kibler D.F."/>
            <person name="Law L."/>
            <person name="Lindgens D."/>
            <person name="Martinez D.E."/>
            <person name="Peng J."/>
            <person name="Wigge P.A."/>
            <person name="Bertulat B."/>
            <person name="Guder C."/>
            <person name="Nakamura Y."/>
            <person name="Ozbek S."/>
            <person name="Watanabe H."/>
            <person name="Khalturin K."/>
            <person name="Hemmrich G."/>
            <person name="Franke A."/>
            <person name="Augustin R."/>
            <person name="Fraune S."/>
            <person name="Hayakawa E."/>
            <person name="Hayakawa S."/>
            <person name="Hirose M."/>
            <person name="Hwang J."/>
            <person name="Ikeo K."/>
            <person name="Nishimiya-Fujisawa C."/>
            <person name="Ogura A."/>
            <person name="Takahashi T."/>
            <person name="Steinmetz P.R."/>
            <person name="Zhang X."/>
            <person name="Aufschnaiter R."/>
            <person name="Eder M.K."/>
            <person name="Gorny A.K."/>
            <person name="Salvenmoser W."/>
            <person name="Heimberg A.M."/>
            <person name="Wheeler B.M."/>
            <person name="Peterson K.J."/>
            <person name="Boettger A."/>
            <person name="Tischler P."/>
            <person name="Wolf A."/>
            <person name="Gojobori T."/>
            <person name="Remington K.A."/>
            <person name="Strausberg R.L."/>
            <person name="Venter J."/>
            <person name="Technau U."/>
            <person name="Hobmayer B."/>
            <person name="Bosch T.C."/>
            <person name="Holstein T.W."/>
            <person name="Fujisawa T."/>
            <person name="Bode H.R."/>
            <person name="David C.N."/>
            <person name="Rokhsar D.S."/>
            <person name="Steele R.E."/>
        </authorList>
    </citation>
    <scope>NUCLEOTIDE SEQUENCE</scope>
</reference>
<feature type="transmembrane region" description="Helical" evidence="7">
    <location>
        <begin position="39"/>
        <end position="62"/>
    </location>
</feature>
<keyword evidence="5 7" id="KW-1133">Transmembrane helix</keyword>
<evidence type="ECO:0000256" key="5">
    <source>
        <dbReference type="ARBA" id="ARBA00022989"/>
    </source>
</evidence>
<dbReference type="PANTHER" id="PTHR30250:SF10">
    <property type="entry name" value="LIPOPOLYSACCHARIDE BIOSYNTHESIS PROTEIN WZXC"/>
    <property type="match status" value="1"/>
</dbReference>
<feature type="transmembrane region" description="Helical" evidence="7">
    <location>
        <begin position="354"/>
        <end position="372"/>
    </location>
</feature>
<evidence type="ECO:0000313" key="8">
    <source>
        <dbReference type="EMBL" id="CBA27721.1"/>
    </source>
</evidence>
<feature type="transmembrane region" description="Helical" evidence="7">
    <location>
        <begin position="319"/>
        <end position="342"/>
    </location>
</feature>
<comment type="subcellular location">
    <subcellularLocation>
        <location evidence="1">Cell membrane</location>
        <topology evidence="1">Multi-pass membrane protein</topology>
    </subcellularLocation>
</comment>
<keyword evidence="6 7" id="KW-0472">Membrane</keyword>
<feature type="transmembrane region" description="Helical" evidence="7">
    <location>
        <begin position="7"/>
        <end position="27"/>
    </location>
</feature>
<dbReference type="InterPro" id="IPR050833">
    <property type="entry name" value="Poly_Biosynth_Transport"/>
</dbReference>
<gene>
    <name evidence="8" type="ORF">Csp_A03700</name>
</gene>
<dbReference type="EMBL" id="FN543104">
    <property type="protein sequence ID" value="CBA27721.1"/>
    <property type="molecule type" value="Genomic_DNA"/>
</dbReference>
<feature type="transmembrane region" description="Helical" evidence="7">
    <location>
        <begin position="74"/>
        <end position="97"/>
    </location>
</feature>
<feature type="transmembrane region" description="Helical" evidence="7">
    <location>
        <begin position="278"/>
        <end position="299"/>
    </location>
</feature>
<feature type="transmembrane region" description="Helical" evidence="7">
    <location>
        <begin position="437"/>
        <end position="457"/>
    </location>
</feature>
<proteinExistence type="inferred from homology"/>
<feature type="transmembrane region" description="Helical" evidence="7">
    <location>
        <begin position="408"/>
        <end position="425"/>
    </location>
</feature>
<evidence type="ECO:0000256" key="7">
    <source>
        <dbReference type="SAM" id="Phobius"/>
    </source>
</evidence>
<name>C9Y8B9_CURXX</name>
<keyword evidence="3" id="KW-1003">Cell membrane</keyword>
<evidence type="ECO:0000256" key="6">
    <source>
        <dbReference type="ARBA" id="ARBA00023136"/>
    </source>
</evidence>